<organism evidence="6 7">
    <name type="scientific">Apatococcus lobatus</name>
    <dbReference type="NCBI Taxonomy" id="904363"/>
    <lineage>
        <taxon>Eukaryota</taxon>
        <taxon>Viridiplantae</taxon>
        <taxon>Chlorophyta</taxon>
        <taxon>core chlorophytes</taxon>
        <taxon>Trebouxiophyceae</taxon>
        <taxon>Chlorellales</taxon>
        <taxon>Chlorellaceae</taxon>
        <taxon>Apatococcus</taxon>
    </lineage>
</organism>
<dbReference type="Pfam" id="PF01079">
    <property type="entry name" value="Hint"/>
    <property type="match status" value="1"/>
</dbReference>
<dbReference type="Gene3D" id="3.80.10.10">
    <property type="entry name" value="Ribonuclease Inhibitor"/>
    <property type="match status" value="1"/>
</dbReference>
<dbReference type="InterPro" id="IPR001767">
    <property type="entry name" value="Hedgehog_Hint"/>
</dbReference>
<evidence type="ECO:0000256" key="1">
    <source>
        <dbReference type="ARBA" id="ARBA00004430"/>
    </source>
</evidence>
<dbReference type="Pfam" id="PF14643">
    <property type="entry name" value="DUF4455"/>
    <property type="match status" value="1"/>
</dbReference>
<dbReference type="Pfam" id="PF14644">
    <property type="entry name" value="DUF4456"/>
    <property type="match status" value="1"/>
</dbReference>
<feature type="region of interest" description="Disordered" evidence="2">
    <location>
        <begin position="1665"/>
        <end position="1870"/>
    </location>
</feature>
<dbReference type="PANTHER" id="PTHR48007">
    <property type="entry name" value="LEUCINE-RICH REPEAT RECEPTOR-LIKE PROTEIN KINASE PXC1"/>
    <property type="match status" value="1"/>
</dbReference>
<feature type="region of interest" description="Disordered" evidence="2">
    <location>
        <begin position="2841"/>
        <end position="2861"/>
    </location>
</feature>
<comment type="subcellular location">
    <subcellularLocation>
        <location evidence="1">Cytoplasm</location>
        <location evidence="1">Cytoskeleton</location>
        <location evidence="1">Cilium axoneme</location>
    </subcellularLocation>
</comment>
<feature type="region of interest" description="Disordered" evidence="2">
    <location>
        <begin position="1414"/>
        <end position="1451"/>
    </location>
</feature>
<dbReference type="GO" id="GO:0005930">
    <property type="term" value="C:axoneme"/>
    <property type="evidence" value="ECO:0007669"/>
    <property type="project" value="UniProtKB-SubCell"/>
</dbReference>
<dbReference type="InterPro" id="IPR027914">
    <property type="entry name" value="DUF4456"/>
</dbReference>
<feature type="region of interest" description="Disordered" evidence="2">
    <location>
        <begin position="2117"/>
        <end position="2149"/>
    </location>
</feature>
<evidence type="ECO:0000259" key="3">
    <source>
        <dbReference type="Pfam" id="PF01079"/>
    </source>
</evidence>
<dbReference type="InterPro" id="IPR036844">
    <property type="entry name" value="Hint_dom_sf"/>
</dbReference>
<evidence type="ECO:0000259" key="5">
    <source>
        <dbReference type="Pfam" id="PF14644"/>
    </source>
</evidence>
<dbReference type="InterPro" id="IPR032675">
    <property type="entry name" value="LRR_dom_sf"/>
</dbReference>
<feature type="region of interest" description="Disordered" evidence="2">
    <location>
        <begin position="974"/>
        <end position="996"/>
    </location>
</feature>
<feature type="domain" description="DUF4455" evidence="4">
    <location>
        <begin position="74"/>
        <end position="473"/>
    </location>
</feature>
<feature type="domain" description="Hedgehog protein Hint" evidence="3">
    <location>
        <begin position="2607"/>
        <end position="2753"/>
    </location>
</feature>
<reference evidence="6 7" key="1">
    <citation type="journal article" date="2024" name="Nat. Commun.">
        <title>Phylogenomics reveals the evolutionary origins of lichenization in chlorophyte algae.</title>
        <authorList>
            <person name="Puginier C."/>
            <person name="Libourel C."/>
            <person name="Otte J."/>
            <person name="Skaloud P."/>
            <person name="Haon M."/>
            <person name="Grisel S."/>
            <person name="Petersen M."/>
            <person name="Berrin J.G."/>
            <person name="Delaux P.M."/>
            <person name="Dal Grande F."/>
            <person name="Keller J."/>
        </authorList>
    </citation>
    <scope>NUCLEOTIDE SEQUENCE [LARGE SCALE GENOMIC DNA]</scope>
    <source>
        <strain evidence="6 7">SAG 2145</strain>
    </source>
</reference>
<evidence type="ECO:0000313" key="6">
    <source>
        <dbReference type="EMBL" id="KAK9842981.1"/>
    </source>
</evidence>
<dbReference type="SUPFAM" id="SSF51294">
    <property type="entry name" value="Hedgehog/intein (Hint) domain"/>
    <property type="match status" value="1"/>
</dbReference>
<feature type="region of interest" description="Disordered" evidence="2">
    <location>
        <begin position="604"/>
        <end position="668"/>
    </location>
</feature>
<feature type="compositionally biased region" description="Acidic residues" evidence="2">
    <location>
        <begin position="1851"/>
        <end position="1860"/>
    </location>
</feature>
<dbReference type="Gene3D" id="2.170.16.10">
    <property type="entry name" value="Hedgehog/Intein (Hint) domain"/>
    <property type="match status" value="1"/>
</dbReference>
<dbReference type="InterPro" id="IPR001611">
    <property type="entry name" value="Leu-rich_rpt"/>
</dbReference>
<dbReference type="InterPro" id="IPR046959">
    <property type="entry name" value="PRK1-6/SRF4-like"/>
</dbReference>
<feature type="region of interest" description="Disordered" evidence="2">
    <location>
        <begin position="1323"/>
        <end position="1366"/>
    </location>
</feature>
<comment type="caution">
    <text evidence="6">The sequence shown here is derived from an EMBL/GenBank/DDBJ whole genome shotgun (WGS) entry which is preliminary data.</text>
</comment>
<keyword evidence="7" id="KW-1185">Reference proteome</keyword>
<dbReference type="EMBL" id="JALJOS010000002">
    <property type="protein sequence ID" value="KAK9842981.1"/>
    <property type="molecule type" value="Genomic_DNA"/>
</dbReference>
<dbReference type="GO" id="GO:0016540">
    <property type="term" value="P:protein autoprocessing"/>
    <property type="evidence" value="ECO:0007669"/>
    <property type="project" value="InterPro"/>
</dbReference>
<dbReference type="Pfam" id="PF00560">
    <property type="entry name" value="LRR_1"/>
    <property type="match status" value="2"/>
</dbReference>
<dbReference type="Proteomes" id="UP001438707">
    <property type="component" value="Unassembled WGS sequence"/>
</dbReference>
<name>A0AAW1SBN7_9CHLO</name>
<sequence length="3001" mass="319386">MVSRSQSASGGATLTISPRGERSPASQKQVPALSFSPVTDDGALVPSATLVELLPDEPVSHKSRSHVIETVQARSQEAHQAAFNKFTLIRQDSDAELQRTTLKNAQAVRHQLESIDRDVQAAIFSVSTGNAGPEGQAAARQLAEQINAHKNAQAQLCRALQPAFEVELARKQNRLSTALEVVTCQMMEAGVIRQNALQDLLCCETELLAASAADDRSTMTELVKMLLEDLDSKAAEAQELGQQGIAAWREAQTKQLLDSFKATLRLDDFSSLPKFRDAISSIGCAQQELRLALVQHLKALPDLARQPDGGCTGWKAQTDVLLSRWQAKSTAGLHDAAMHAATTLQMAGSAMDPLQSQVMEISSLSQEEIVKLIGAEAQPELDRLDSYFQNLQRCMATLLEQQTAGCLQTCKALADLLQDADKCCSDIGTTKMAAEESKDLRPESQTEAALDAVQSAATEEELEDRIQKVSTEQSSLATTMEARHEQLGALVIKWQQQLSDDTSAGLNVLYSFLGLKEVIEVNSSGSDLQTISENGKSAIRTSGIRQTSNSSQALGNTGPPSPLGAKGRRLSRQDSSIPEALPTLSMSNKTFEVISPLIATRFSGQPAEGEADGSETIKKASAKQPPGQKPETGKSKAKGKAAPAKTEADEPSKPSPEDEARQLLPTNADGQPLIDLDLLLAPVTLEEAIKQWQTALVECSICAANTAQAAASERSAQAQAAYRADADVTLTRLSHTAQAFCGEVRRARAKELKGQQRSLARHLAAQGRVRAEHQKLVTTKLTDIERQVDTNMQLLMGLSGQLGTCQSLQGIQLHCKRAQSLKAGVIVLFASTDKAFNESLPRFLLNHGGWSESSLEAAAAEMKQLAGDSSSKSQAILDEASASMEKLKSRASNIAADLEAAAPVHRRDLAFLDKLDRAQQSAAKACRHMLDTSGAMGSEAIAILKGFHLKMQSAQVLPCQQPVKLPNIKSFRPTAATPRTHRSHAAQVSSSRAPATSEELMEAAERLRMALLKQAINLDLLASTSLASALADGQKGTAAAPASAASKEAEIKAQKGAATVKAAGGTASISGPSPSPASISIMQRISQELNACMDAVQKACAAYYVPAVPEPRTPAAQSKPKTPAAAAGIEATACLPPTIEGPGAITRPALIMPNAAEMEKHCAGKNEEQRIAALAHVLQASDILQNQVLQSEQLLLELPETVLGRVAFEAGGSAQQALQDLVRQLLDELEVAMQPAAANRNQLHPTMARPSRRVDLDAIQSQEQERSLNTKELLRDNAFSALKAVATQAETASQKLEQQAVALMWLLDVFPLPADLKSQQHAPTAAGVAALPEPTPGPTKVPAQKAAKDAGAKTAPPIATRASRPFDARTFQANALSKVFDWDESDEYFEKLPPPTAAAAPIAAKSKASTKGSAAADSKASTATAAKPPSAVSKSGKQPANELPAPSSPSVLSLPGLDTMAHAAVGPSLSKAGEAVYGQMNACVCDMKQSFLAAAAEEDANAGISTQAEDGRDLRELTEANCPYPQPYIMPSGHRVQCCYNSTLTGLPCCDPSGNPCTKLLAPQDCCQDGADLPSGGSCWNLFHADGIDPGNYEVSVYGKTEAKQCIWDGGSANGHGRCYAPTLEASVWEGSFNQDLQVSASFGYDASTPYIRDGREYTRACHNKYSLTPKGDKSSMTVPPPMHRTAHCDSPPTPTPSPVPSPSPTASPSPVASPSPKDSPSPVPSPSPSASPSPVASPSPKDSPSPVPSPSPSASPSPVASPSPKYLPSSPEPDAPCDDDCDDDLKPLDPELEKYREEYPDSQIVSVKIHLGCDDDDEDCEEGSLSKPEDLHLSGPGVNGSDAKSLWTKDDDECSEDDADCNKSTLSDEDQEQVDYYLDQFPGQVKKIMKVHVNVDDDDCEGEDCDTSDDSCDCEDDDCDCEEGGDPEPYTCPEQASPTCPSEQQQGENECLACSKCFSRAALPGTVSVESYTKSSSDGQDIVTVGLLVKDDTSSGKVCAVRDVTLRLEKDEHWSRKQLVTLDENGPTPIYDSCCDASETGLKNSLYWELNKEDYEDKHVAISWLGSETGSDVFASSSKIDFSTSSTKPASSEDILYVLGTTCGCTYGTIPQDSLTHYPTAPPKSKSDQAQRIRVPGSSHEEAKHAEHGPNAALHAFSKVVTLSASGDVASLLTYPTNAITLTSTSQKVQMSVNAAGLSNAGSYCGIISFKFACGSSAVAAQQCVSALVGSMVQIINPFKISGVQATTSVTLSKNANNDKQIDAKLCIDVYSGSSWALPCSKDTMSALMSLKTAMGSGTAWPWSPSISYCDWTGTHCDSKSELTELDLANSGLNGIMPSADDLLSMPLLQRLDFSGNSLAGSIPSNLGVMRNLFELDLSNNKLSGCIPADMQYLSSATSVKLSGNTGLCGGIPYGVSQRLSLATDGTSLQYPCFSKDIDLLTAGQATTVISVSSQGFYVCGPGPVLLEYFNLQRIYYKITAEPMKGWISHVDEVDVALKVGDMMSLVDLMAGEYVYIRSLGQSGFDSFGCDVYEQPEVSVASFSSLMSSPQSLGRTLLESNNTAVGATSQDALLTSGMTFSVRDTAVAWGFAANTQVIRQAADGSSETVSMKEVAVNDTVLVASDSGTVAWDTVYLLAVMDTVQPHTYSQITIEGGARLQLSGLHYLPVSAVQGTKLSTAVYKEAYDVKSGDFLWTVNEWSSDYLYAAKVTENVNVTAYGDIMPLTMKGKIITNNLLASTSVNAATNNDAFAQAVEPLIGAYNVAVASGKLDSYQELAESKITSILDSTSSNITAAAATLMDVQFAVASSIASSARTSCGLQRPPPCRICRSTRRQARKLRSEASQEPLEQQQDTGSQQVPEEWAALAGIETEDLEAKGVPDLQGKLNELCNQGVRIMLGGDLNALGGFKDKLFEYGAVFTEADNKEATMFCYVLFRLAEHQVALAAEELTGNYKEAYEKMFGMLEDSGWQLKMEGDEEASDLLEEELLQPPAEYFAQGY</sequence>
<evidence type="ECO:0000313" key="7">
    <source>
        <dbReference type="Proteomes" id="UP001438707"/>
    </source>
</evidence>
<feature type="compositionally biased region" description="Basic and acidic residues" evidence="2">
    <location>
        <begin position="646"/>
        <end position="661"/>
    </location>
</feature>
<feature type="compositionally biased region" description="Basic and acidic residues" evidence="2">
    <location>
        <begin position="2140"/>
        <end position="2149"/>
    </location>
</feature>
<accession>A0AAW1SBN7</accession>
<feature type="compositionally biased region" description="Polar residues" evidence="2">
    <location>
        <begin position="2844"/>
        <end position="2861"/>
    </location>
</feature>
<feature type="compositionally biased region" description="Basic and acidic residues" evidence="2">
    <location>
        <begin position="1785"/>
        <end position="1800"/>
    </location>
</feature>
<evidence type="ECO:0000259" key="4">
    <source>
        <dbReference type="Pfam" id="PF14643"/>
    </source>
</evidence>
<dbReference type="PANTHER" id="PTHR48007:SF76">
    <property type="entry name" value="OS03G0145102 PROTEIN"/>
    <property type="match status" value="1"/>
</dbReference>
<gene>
    <name evidence="6" type="ORF">WJX74_005274</name>
</gene>
<feature type="region of interest" description="Disordered" evidence="2">
    <location>
        <begin position="1"/>
        <end position="38"/>
    </location>
</feature>
<dbReference type="InterPro" id="IPR028089">
    <property type="entry name" value="DUF4455"/>
</dbReference>
<protein>
    <submittedName>
        <fullName evidence="6">Uncharacterized protein</fullName>
    </submittedName>
</protein>
<proteinExistence type="predicted"/>
<feature type="region of interest" description="Disordered" evidence="2">
    <location>
        <begin position="539"/>
        <end position="583"/>
    </location>
</feature>
<feature type="domain" description="DUF4456" evidence="5">
    <location>
        <begin position="1144"/>
        <end position="1318"/>
    </location>
</feature>
<feature type="compositionally biased region" description="Polar residues" evidence="2">
    <location>
        <begin position="539"/>
        <end position="555"/>
    </location>
</feature>
<evidence type="ECO:0000256" key="2">
    <source>
        <dbReference type="SAM" id="MobiDB-lite"/>
    </source>
</evidence>
<feature type="compositionally biased region" description="Pro residues" evidence="2">
    <location>
        <begin position="1692"/>
        <end position="1762"/>
    </location>
</feature>
<dbReference type="SUPFAM" id="SSF52058">
    <property type="entry name" value="L domain-like"/>
    <property type="match status" value="1"/>
</dbReference>
<feature type="compositionally biased region" description="Polar residues" evidence="2">
    <location>
        <begin position="1"/>
        <end position="16"/>
    </location>
</feature>